<comment type="similarity">
    <text evidence="2 9">Belongs to the NAD(P)-dependent epimerase/dehydratase family. Fucose synthase subfamily.</text>
</comment>
<dbReference type="STRING" id="1193011.LEP1GSC058_0785"/>
<feature type="site" description="Important for catalytic activity" evidence="9">
    <location>
        <position position="110"/>
    </location>
</feature>
<dbReference type="CDD" id="cd05239">
    <property type="entry name" value="GDP_FS_SDR_e"/>
    <property type="match status" value="1"/>
</dbReference>
<dbReference type="HAMAP" id="MF_00956">
    <property type="entry name" value="GDP_fucose_synth"/>
    <property type="match status" value="1"/>
</dbReference>
<keyword evidence="10" id="KW-1133">Transmembrane helix</keyword>
<dbReference type="EMBL" id="AKWZ02000002">
    <property type="protein sequence ID" value="EPG75756.1"/>
    <property type="molecule type" value="Genomic_DNA"/>
</dbReference>
<keyword evidence="13" id="KW-1185">Reference proteome</keyword>
<dbReference type="InterPro" id="IPR001509">
    <property type="entry name" value="Epimerase_deHydtase"/>
</dbReference>
<evidence type="ECO:0000313" key="12">
    <source>
        <dbReference type="EMBL" id="EPG75756.1"/>
    </source>
</evidence>
<evidence type="ECO:0000256" key="8">
    <source>
        <dbReference type="ARBA" id="ARBA00051935"/>
    </source>
</evidence>
<dbReference type="Gene3D" id="3.40.50.720">
    <property type="entry name" value="NAD(P)-binding Rossmann-like Domain"/>
    <property type="match status" value="1"/>
</dbReference>
<evidence type="ECO:0000256" key="6">
    <source>
        <dbReference type="ARBA" id="ARBA00023235"/>
    </source>
</evidence>
<dbReference type="OrthoDB" id="9811425at2"/>
<feature type="transmembrane region" description="Helical" evidence="10">
    <location>
        <begin position="7"/>
        <end position="25"/>
    </location>
</feature>
<feature type="binding site" evidence="9">
    <location>
        <position position="210"/>
    </location>
    <ligand>
        <name>substrate</name>
    </ligand>
</feature>
<evidence type="ECO:0000259" key="11">
    <source>
        <dbReference type="Pfam" id="PF01370"/>
    </source>
</evidence>
<evidence type="ECO:0000256" key="2">
    <source>
        <dbReference type="ARBA" id="ARBA00005959"/>
    </source>
</evidence>
<dbReference type="Pfam" id="PF01370">
    <property type="entry name" value="Epimerase"/>
    <property type="match status" value="1"/>
</dbReference>
<dbReference type="EC" id="1.1.1.271" evidence="3 9"/>
<evidence type="ECO:0000313" key="13">
    <source>
        <dbReference type="Proteomes" id="UP000014540"/>
    </source>
</evidence>
<feature type="binding site" evidence="9">
    <location>
        <position position="141"/>
    </location>
    <ligand>
        <name>NADP(+)</name>
        <dbReference type="ChEBI" id="CHEBI:58349"/>
    </ligand>
</feature>
<feature type="site" description="Important for catalytic activity" evidence="9">
    <location>
        <position position="108"/>
    </location>
</feature>
<feature type="domain" description="NAD-dependent epimerase/dehydratase" evidence="11">
    <location>
        <begin position="7"/>
        <end position="238"/>
    </location>
</feature>
<evidence type="ECO:0000256" key="10">
    <source>
        <dbReference type="SAM" id="Phobius"/>
    </source>
</evidence>
<comment type="pathway">
    <text evidence="1 9">Nucleotide-sugar biosynthesis; GDP-L-fucose biosynthesis via de novo pathway; GDP-L-fucose from GDP-alpha-D-mannose: step 2/2.</text>
</comment>
<evidence type="ECO:0000256" key="5">
    <source>
        <dbReference type="ARBA" id="ARBA00023002"/>
    </source>
</evidence>
<proteinExistence type="inferred from homology"/>
<dbReference type="InterPro" id="IPR036291">
    <property type="entry name" value="NAD(P)-bd_dom_sf"/>
</dbReference>
<evidence type="ECO:0000256" key="9">
    <source>
        <dbReference type="HAMAP-Rule" id="MF_00956"/>
    </source>
</evidence>
<gene>
    <name evidence="9" type="primary">fcl</name>
    <name evidence="12" type="ORF">LEP1GSC058_0785</name>
</gene>
<keyword evidence="6 9" id="KW-0413">Isomerase</keyword>
<sequence length="311" mass="34573">MEKAAKIYIAGIYGMVGSAIARALVAKGYQNVIGHSSEELNLIRQADVETFFKAERPDYVFLVAAKVGGIYANNTYPADFIYNNLQIQNNIFHSSYVYRAKKLFFLGSSCIYPKFAEQPIREDSLLTGALEPTNEAYAIAKIAGVKMCEFYNKQYHTHFISAMPTNLYGKGDNYNAMNSHVIPALIRRFHEAKEANLPEVIMWGTGTPLREFLHVDDLADACVFLMDNYLDDKTINIGSGQEVSIADLANIVKSAVGYKGKIVLDSTKPDGTPRKLLDSSRLMSMGWAPKTKLSDGILATYEDFLSGNVRM</sequence>
<keyword evidence="10" id="KW-0812">Transmembrane</keyword>
<dbReference type="UniPathway" id="UPA00128">
    <property type="reaction ID" value="UER00191"/>
</dbReference>
<dbReference type="GO" id="GO:0042351">
    <property type="term" value="P:'de novo' GDP-L-fucose biosynthetic process"/>
    <property type="evidence" value="ECO:0007669"/>
    <property type="project" value="UniProtKB-UniRule"/>
</dbReference>
<keyword evidence="7 9" id="KW-0511">Multifunctional enzyme</keyword>
<comment type="caution">
    <text evidence="12">The sequence shown here is derived from an EMBL/GenBank/DDBJ whole genome shotgun (WGS) entry which is preliminary data.</text>
</comment>
<dbReference type="SUPFAM" id="SSF51735">
    <property type="entry name" value="NAD(P)-binding Rossmann-fold domains"/>
    <property type="match status" value="1"/>
</dbReference>
<reference evidence="12" key="1">
    <citation type="submission" date="2013-04" db="EMBL/GenBank/DDBJ databases">
        <authorList>
            <person name="Harkins D.M."/>
            <person name="Durkin A.S."/>
            <person name="Selengut J.D."/>
            <person name="Sanka R."/>
            <person name="DePew J."/>
            <person name="Purushe J."/>
            <person name="Ahmed A."/>
            <person name="van der Linden H."/>
            <person name="Goris M.G.A."/>
            <person name="Hartskeerl R.A."/>
            <person name="Vinetz J.M."/>
            <person name="Sutton G.G."/>
            <person name="Nelson W.C."/>
            <person name="Fouts D.E."/>
        </authorList>
    </citation>
    <scope>NUCLEOTIDE SEQUENCE [LARGE SCALE GENOMIC DNA]</scope>
    <source>
        <strain evidence="12">BUT 6</strain>
    </source>
</reference>
<dbReference type="FunFam" id="3.40.50.720:FF:000101">
    <property type="entry name" value="GDP-L-fucose synthase"/>
    <property type="match status" value="1"/>
</dbReference>
<dbReference type="RefSeq" id="WP_016547877.1">
    <property type="nucleotide sequence ID" value="NZ_AKWZ02000002.1"/>
</dbReference>
<accession>S3UZ97</accession>
<dbReference type="GO" id="GO:0016853">
    <property type="term" value="F:isomerase activity"/>
    <property type="evidence" value="ECO:0007669"/>
    <property type="project" value="UniProtKB-KW"/>
</dbReference>
<comment type="function">
    <text evidence="9">Catalyzes the two-step NADP-dependent conversion of GDP-4-dehydro-6-deoxy-D-mannose to GDP-fucose, involving an epimerase and a reductase reaction.</text>
</comment>
<dbReference type="Gene3D" id="3.90.25.10">
    <property type="entry name" value="UDP-galactose 4-epimerase, domain 1"/>
    <property type="match status" value="1"/>
</dbReference>
<comment type="catalytic activity">
    <reaction evidence="8 9">
        <text>GDP-beta-L-fucose + NADP(+) = GDP-4-dehydro-alpha-D-rhamnose + NADPH + H(+)</text>
        <dbReference type="Rhea" id="RHEA:18885"/>
        <dbReference type="ChEBI" id="CHEBI:15378"/>
        <dbReference type="ChEBI" id="CHEBI:57273"/>
        <dbReference type="ChEBI" id="CHEBI:57783"/>
        <dbReference type="ChEBI" id="CHEBI:57964"/>
        <dbReference type="ChEBI" id="CHEBI:58349"/>
        <dbReference type="EC" id="1.1.1.271"/>
    </reaction>
</comment>
<name>S3UZ97_9LEPT</name>
<keyword evidence="4 9" id="KW-0521">NADP</keyword>
<evidence type="ECO:0000256" key="4">
    <source>
        <dbReference type="ARBA" id="ARBA00022857"/>
    </source>
</evidence>
<dbReference type="AlphaFoldDB" id="S3UZ97"/>
<evidence type="ECO:0000256" key="3">
    <source>
        <dbReference type="ARBA" id="ARBA00012371"/>
    </source>
</evidence>
<dbReference type="GO" id="GO:0070401">
    <property type="term" value="F:NADP+ binding"/>
    <property type="evidence" value="ECO:0007669"/>
    <property type="project" value="UniProtKB-UniRule"/>
</dbReference>
<feature type="binding site" evidence="9">
    <location>
        <begin position="11"/>
        <end position="17"/>
    </location>
    <ligand>
        <name>NADP(+)</name>
        <dbReference type="ChEBI" id="CHEBI:58349"/>
    </ligand>
</feature>
<feature type="active site" description="Proton donor/acceptor" evidence="9">
    <location>
        <position position="137"/>
    </location>
</feature>
<feature type="binding site" evidence="9">
    <location>
        <begin position="164"/>
        <end position="167"/>
    </location>
    <ligand>
        <name>NADP(+)</name>
        <dbReference type="ChEBI" id="CHEBI:58349"/>
    </ligand>
</feature>
<feature type="binding site" evidence="9">
    <location>
        <position position="203"/>
    </location>
    <ligand>
        <name>substrate</name>
    </ligand>
</feature>
<organism evidence="12 13">
    <name type="scientific">Leptospira fainei serovar Hurstbridge str. BUT 6</name>
    <dbReference type="NCBI Taxonomy" id="1193011"/>
    <lineage>
        <taxon>Bacteria</taxon>
        <taxon>Pseudomonadati</taxon>
        <taxon>Spirochaetota</taxon>
        <taxon>Spirochaetia</taxon>
        <taxon>Leptospirales</taxon>
        <taxon>Leptospiraceae</taxon>
        <taxon>Leptospira</taxon>
    </lineage>
</organism>
<evidence type="ECO:0000256" key="7">
    <source>
        <dbReference type="ARBA" id="ARBA00023268"/>
    </source>
</evidence>
<dbReference type="PANTHER" id="PTHR43238">
    <property type="entry name" value="GDP-L-FUCOSE SYNTHASE"/>
    <property type="match status" value="1"/>
</dbReference>
<dbReference type="GO" id="GO:0050577">
    <property type="term" value="F:GDP-L-fucose synthase activity"/>
    <property type="evidence" value="ECO:0007669"/>
    <property type="project" value="UniProtKB-UniRule"/>
</dbReference>
<dbReference type="InterPro" id="IPR028614">
    <property type="entry name" value="GDP_fucose/colitose_synth"/>
</dbReference>
<feature type="binding site" evidence="9">
    <location>
        <position position="180"/>
    </location>
    <ligand>
        <name>NADP(+)</name>
        <dbReference type="ChEBI" id="CHEBI:58349"/>
    </ligand>
</feature>
<feature type="binding site" evidence="9">
    <location>
        <position position="270"/>
    </location>
    <ligand>
        <name>substrate</name>
    </ligand>
</feature>
<keyword evidence="10" id="KW-0472">Membrane</keyword>
<feature type="binding site" evidence="9">
    <location>
        <position position="188"/>
    </location>
    <ligand>
        <name>substrate</name>
    </ligand>
</feature>
<evidence type="ECO:0000256" key="1">
    <source>
        <dbReference type="ARBA" id="ARBA00004883"/>
    </source>
</evidence>
<protein>
    <recommendedName>
        <fullName evidence="3 9">GDP-L-fucose synthase</fullName>
        <ecNumber evidence="3 9">1.1.1.271</ecNumber>
    </recommendedName>
    <alternativeName>
        <fullName evidence="9">GDP-4-keto-6-deoxy-D-mannose-3,5-epimerase-4-reductase</fullName>
    </alternativeName>
</protein>
<dbReference type="PANTHER" id="PTHR43238:SF1">
    <property type="entry name" value="GDP-L-FUCOSE SYNTHASE"/>
    <property type="match status" value="1"/>
</dbReference>
<dbReference type="Proteomes" id="UP000014540">
    <property type="component" value="Unassembled WGS sequence"/>
</dbReference>
<keyword evidence="5 9" id="KW-0560">Oxidoreductase</keyword>
<feature type="binding site" evidence="9">
    <location>
        <begin position="106"/>
        <end position="109"/>
    </location>
    <ligand>
        <name>NADP(+)</name>
        <dbReference type="ChEBI" id="CHEBI:58349"/>
    </ligand>
</feature>